<comment type="similarity">
    <text evidence="2">Belongs to the EspG family.</text>
</comment>
<dbReference type="GeneID" id="88363039"/>
<evidence type="ECO:0000256" key="1">
    <source>
        <dbReference type="ARBA" id="ARBA00004496"/>
    </source>
</evidence>
<dbReference type="AlphaFoldDB" id="A0A291RV38"/>
<reference evidence="5 6" key="1">
    <citation type="submission" date="2017-10" db="EMBL/GenBank/DDBJ databases">
        <title>Comparative genomics between pathogenic Norcardia.</title>
        <authorList>
            <person name="Zeng L."/>
        </authorList>
    </citation>
    <scope>NUCLEOTIDE SEQUENCE [LARGE SCALE GENOMIC DNA]</scope>
    <source>
        <strain evidence="5 6">NC_YFY_NT001</strain>
    </source>
</reference>
<name>A0A291RV38_9NOCA</name>
<evidence type="ECO:0000313" key="6">
    <source>
        <dbReference type="Proteomes" id="UP000221961"/>
    </source>
</evidence>
<evidence type="ECO:0000256" key="2">
    <source>
        <dbReference type="ARBA" id="ARBA00006411"/>
    </source>
</evidence>
<evidence type="ECO:0000313" key="5">
    <source>
        <dbReference type="EMBL" id="ATL71104.1"/>
    </source>
</evidence>
<keyword evidence="4" id="KW-0143">Chaperone</keyword>
<evidence type="ECO:0000256" key="4">
    <source>
        <dbReference type="ARBA" id="ARBA00023186"/>
    </source>
</evidence>
<evidence type="ECO:0000256" key="3">
    <source>
        <dbReference type="ARBA" id="ARBA00022490"/>
    </source>
</evidence>
<gene>
    <name evidence="5" type="ORF">CRH09_37965</name>
</gene>
<dbReference type="Proteomes" id="UP000221961">
    <property type="component" value="Chromosome"/>
</dbReference>
<accession>A0A291RV38</accession>
<comment type="subcellular location">
    <subcellularLocation>
        <location evidence="1">Cytoplasm</location>
    </subcellularLocation>
</comment>
<dbReference type="EMBL" id="CP023778">
    <property type="protein sequence ID" value="ATL71104.1"/>
    <property type="molecule type" value="Genomic_DNA"/>
</dbReference>
<organism evidence="5 6">
    <name type="scientific">Nocardia terpenica</name>
    <dbReference type="NCBI Taxonomy" id="455432"/>
    <lineage>
        <taxon>Bacteria</taxon>
        <taxon>Bacillati</taxon>
        <taxon>Actinomycetota</taxon>
        <taxon>Actinomycetes</taxon>
        <taxon>Mycobacteriales</taxon>
        <taxon>Nocardiaceae</taxon>
        <taxon>Nocardia</taxon>
    </lineage>
</organism>
<keyword evidence="3" id="KW-0963">Cytoplasm</keyword>
<dbReference type="RefSeq" id="WP_098698008.1">
    <property type="nucleotide sequence ID" value="NZ_CP023778.1"/>
</dbReference>
<proteinExistence type="inferred from homology"/>
<dbReference type="KEGG" id="ntp:CRH09_37965"/>
<evidence type="ECO:0008006" key="7">
    <source>
        <dbReference type="Google" id="ProtNLM"/>
    </source>
</evidence>
<sequence length="259" mass="29500">MASWSFDTEEFAALWFGPANDRMLYPLGYLSQFSHVNERDLHWARVRCEYSEQGRLSWGEADLLRRAFAVLTEPETWAEVHGACDTAGPIRVCAARHDRHGVLAVQFTRRPRIHVTITTADALPAALTTLLPRRPPGTRRAEAFVAADLYPERQPVIRYTGDSTPLERYRRLIRRPATGAGVITVFRGPRHRGTRPPRKVGTVRWYDIESDGRYMETGTRTLTVQPADADALQSVCARLLEHALTEYREYIEELGQFAH</sequence>
<protein>
    <recommendedName>
        <fullName evidence="7">ESX secretion-associated protein EspG</fullName>
    </recommendedName>
</protein>
<dbReference type="Pfam" id="PF14011">
    <property type="entry name" value="ESX-1_EspG"/>
    <property type="match status" value="1"/>
</dbReference>
<dbReference type="InterPro" id="IPR025734">
    <property type="entry name" value="EspG"/>
</dbReference>